<dbReference type="EC" id="3.5.4.16" evidence="2"/>
<evidence type="ECO:0000313" key="3">
    <source>
        <dbReference type="EMBL" id="BAI81555.1"/>
    </source>
</evidence>
<dbReference type="PANTHER" id="PTHR36445">
    <property type="entry name" value="GTP CYCLOHYDROLASE MPTA"/>
    <property type="match status" value="1"/>
</dbReference>
<sequence length="261" mass="30233">MNLKDIQSLYDHRNLTIDKVGIKGIKYPIVLKDKRKGNQHTIAAINMFVKLPHNFKGTHMSRFVEILNKYRDNISISSFKEILEEMRVKLDSEEAHFDMQFTYFLEKEAPISKLPSLIDYECRFSGTVSDNKKDFVLTVTVPVVSVCPCSKEISDYGAHNQRSYVTIAVRYNKMVWIEDLIEIAEKSGSSPIYSLLKREDEKFVTERSYENPAFVEDIVRNAAELLLKDERITWFEVSSENFESIHNHSAFASICIDKTNK</sequence>
<organism evidence="3 4">
    <name type="scientific">Deferribacter desulfuricans (strain DSM 14783 / JCM 11476 / NBRC 101012 / SSM1)</name>
    <dbReference type="NCBI Taxonomy" id="639282"/>
    <lineage>
        <taxon>Bacteria</taxon>
        <taxon>Pseudomonadati</taxon>
        <taxon>Deferribacterota</taxon>
        <taxon>Deferribacteres</taxon>
        <taxon>Deferribacterales</taxon>
        <taxon>Deferribacteraceae</taxon>
        <taxon>Deferribacter</taxon>
    </lineage>
</organism>
<evidence type="ECO:0000313" key="4">
    <source>
        <dbReference type="Proteomes" id="UP000001520"/>
    </source>
</evidence>
<accession>D3PA15</accession>
<protein>
    <recommendedName>
        <fullName evidence="2">GTP cyclohydrolase FolE2</fullName>
        <ecNumber evidence="2">3.5.4.16</ecNumber>
    </recommendedName>
</protein>
<dbReference type="NCBIfam" id="NF010200">
    <property type="entry name" value="PRK13674.1-1"/>
    <property type="match status" value="1"/>
</dbReference>
<dbReference type="KEGG" id="ddf:DEFDS_2107"/>
<keyword evidence="1 2" id="KW-0378">Hydrolase</keyword>
<dbReference type="PANTHER" id="PTHR36445:SF1">
    <property type="entry name" value="GTP CYCLOHYDROLASE MPTA"/>
    <property type="match status" value="1"/>
</dbReference>
<reference evidence="3 4" key="1">
    <citation type="journal article" date="2010" name="DNA Res.">
        <title>Bacterial lifestyle in a deep-sea hydrothermal vent chimney revealed by the genome sequence of the thermophilic bacterium Deferribacter desulfuricans SSM1.</title>
        <authorList>
            <person name="Takaki Y."/>
            <person name="Shimamura S."/>
            <person name="Nakagawa S."/>
            <person name="Fukuhara Y."/>
            <person name="Horikawa H."/>
            <person name="Ankai A."/>
            <person name="Harada T."/>
            <person name="Hosoyama A."/>
            <person name="Oguchi A."/>
            <person name="Fukui S."/>
            <person name="Fujita N."/>
            <person name="Takami H."/>
            <person name="Takai K."/>
        </authorList>
    </citation>
    <scope>NUCLEOTIDE SEQUENCE [LARGE SCALE GENOMIC DNA]</scope>
    <source>
        <strain evidence="4">DSM 14783 / JCM 11476 / NBRC 101012 / SSM1</strain>
    </source>
</reference>
<keyword evidence="4" id="KW-1185">Reference proteome</keyword>
<dbReference type="AlphaFoldDB" id="D3PA15"/>
<evidence type="ECO:0000256" key="1">
    <source>
        <dbReference type="ARBA" id="ARBA00022801"/>
    </source>
</evidence>
<dbReference type="RefSeq" id="WP_013008800.1">
    <property type="nucleotide sequence ID" value="NC_013939.1"/>
</dbReference>
<proteinExistence type="inferred from homology"/>
<dbReference type="GO" id="GO:0046654">
    <property type="term" value="P:tetrahydrofolate biosynthetic process"/>
    <property type="evidence" value="ECO:0007669"/>
    <property type="project" value="UniProtKB-UniRule"/>
</dbReference>
<comment type="pathway">
    <text evidence="2">Cofactor biosynthesis; 7,8-dihydroneopterin triphosphate biosynthesis; 7,8-dihydroneopterin triphosphate from GTP: step 1/1.</text>
</comment>
<dbReference type="UniPathway" id="UPA00848">
    <property type="reaction ID" value="UER00151"/>
</dbReference>
<comment type="function">
    <text evidence="2">Converts GTP to 7,8-dihydroneopterin triphosphate.</text>
</comment>
<dbReference type="HAMAP" id="MF_01527_B">
    <property type="entry name" value="GTP_cyclohydrol_B"/>
    <property type="match status" value="1"/>
</dbReference>
<dbReference type="InterPro" id="IPR003801">
    <property type="entry name" value="GTP_cyclohydrolase_FolE2/MptA"/>
</dbReference>
<comment type="similarity">
    <text evidence="2">Belongs to the GTP cyclohydrolase IV family.</text>
</comment>
<dbReference type="Pfam" id="PF02649">
    <property type="entry name" value="GCHY-1"/>
    <property type="match status" value="1"/>
</dbReference>
<dbReference type="STRING" id="639282.DEFDS_2107"/>
<dbReference type="OrthoDB" id="9774824at2"/>
<dbReference type="HOGENOM" id="CLU_062816_1_1_0"/>
<dbReference type="InterPro" id="IPR022838">
    <property type="entry name" value="GTP_cyclohydrolase_FolE2"/>
</dbReference>
<dbReference type="Gene3D" id="3.10.270.10">
    <property type="entry name" value="Urate Oxidase"/>
    <property type="match status" value="1"/>
</dbReference>
<dbReference type="GO" id="GO:0003934">
    <property type="term" value="F:GTP cyclohydrolase I activity"/>
    <property type="evidence" value="ECO:0007669"/>
    <property type="project" value="UniProtKB-UniRule"/>
</dbReference>
<dbReference type="Proteomes" id="UP000001520">
    <property type="component" value="Chromosome"/>
</dbReference>
<dbReference type="EMBL" id="AP011529">
    <property type="protein sequence ID" value="BAI81555.1"/>
    <property type="molecule type" value="Genomic_DNA"/>
</dbReference>
<gene>
    <name evidence="2" type="primary">folE2</name>
    <name evidence="3" type="ordered locus">DEFDS_2107</name>
</gene>
<name>D3PA15_DEFDS</name>
<comment type="catalytic activity">
    <reaction evidence="2">
        <text>GTP + H2O = 7,8-dihydroneopterin 3'-triphosphate + formate + H(+)</text>
        <dbReference type="Rhea" id="RHEA:17473"/>
        <dbReference type="ChEBI" id="CHEBI:15377"/>
        <dbReference type="ChEBI" id="CHEBI:15378"/>
        <dbReference type="ChEBI" id="CHEBI:15740"/>
        <dbReference type="ChEBI" id="CHEBI:37565"/>
        <dbReference type="ChEBI" id="CHEBI:58462"/>
        <dbReference type="EC" id="3.5.4.16"/>
    </reaction>
</comment>
<dbReference type="eggNOG" id="COG1469">
    <property type="taxonomic scope" value="Bacteria"/>
</dbReference>
<evidence type="ECO:0000256" key="2">
    <source>
        <dbReference type="HAMAP-Rule" id="MF_01527"/>
    </source>
</evidence>
<feature type="site" description="May be catalytically important" evidence="2">
    <location>
        <position position="147"/>
    </location>
</feature>